<dbReference type="EMBL" id="JAHIBW010000006">
    <property type="protein sequence ID" value="KAG7310054.1"/>
    <property type="molecule type" value="Genomic_DNA"/>
</dbReference>
<evidence type="ECO:0000313" key="2">
    <source>
        <dbReference type="EMBL" id="KAG7310054.1"/>
    </source>
</evidence>
<accession>A0ABQ7QYC2</accession>
<proteinExistence type="predicted"/>
<comment type="caution">
    <text evidence="2">The sequence shown here is derived from an EMBL/GenBank/DDBJ whole genome shotgun (WGS) entry which is preliminary data.</text>
</comment>
<gene>
    <name evidence="2" type="ORF">JYU34_004585</name>
</gene>
<evidence type="ECO:0000256" key="1">
    <source>
        <dbReference type="ARBA" id="ARBA00023002"/>
    </source>
</evidence>
<sequence>MNFQCEKPLVPLRVLVVNPLEQPSRLIISKILSGSIFGPRQRITLILLVFGNELSIAEVYKHQLENCAYCCTFSIKVVCNVPSITDADVFCFLTNFPNPNEIENTQLEDNFHALYLIIKIATNLVWPDIIVEKPAEKQKKTRMRIEEDYDENFKPIIIADGLVTLDLVRSFSKNLPPGLLFCPSHVTAEARSVLAAHLKVQPSSLNSIQVWAANDKNLHVEVERPIIIHEDPGKEEDCDVISKDALEKLSMDSTEFNDAWMKKEYIDKIKIAASKNTYGDIYRASIMCETLKTIWSSRINKDVKINTSIGVISDGSLGTVKGLPYILPVILKGEKWTLNRKYTDDAHVMGEVMKFNQIIKKKHDQLMASCNNLLQQHYAENRADEASTVSTDTFNDKNERIVAKNSNKMFY</sequence>
<dbReference type="Proteomes" id="UP000823941">
    <property type="component" value="Chromosome 6"/>
</dbReference>
<dbReference type="InterPro" id="IPR015955">
    <property type="entry name" value="Lactate_DH/Glyco_Ohase_4_C"/>
</dbReference>
<dbReference type="PANTHER" id="PTHR23382">
    <property type="entry name" value="MALATE DEHYDROGENASE"/>
    <property type="match status" value="1"/>
</dbReference>
<evidence type="ECO:0000313" key="3">
    <source>
        <dbReference type="Proteomes" id="UP000823941"/>
    </source>
</evidence>
<protein>
    <submittedName>
        <fullName evidence="2">Uncharacterized protein</fullName>
    </submittedName>
</protein>
<dbReference type="Gene3D" id="3.90.110.10">
    <property type="entry name" value="Lactate dehydrogenase/glycoside hydrolase, family 4, C-terminal"/>
    <property type="match status" value="1"/>
</dbReference>
<dbReference type="InterPro" id="IPR010945">
    <property type="entry name" value="Malate_DH_type2"/>
</dbReference>
<keyword evidence="1" id="KW-0560">Oxidoreductase</keyword>
<keyword evidence="3" id="KW-1185">Reference proteome</keyword>
<organism evidence="2 3">
    <name type="scientific">Plutella xylostella</name>
    <name type="common">Diamondback moth</name>
    <name type="synonym">Plutella maculipennis</name>
    <dbReference type="NCBI Taxonomy" id="51655"/>
    <lineage>
        <taxon>Eukaryota</taxon>
        <taxon>Metazoa</taxon>
        <taxon>Ecdysozoa</taxon>
        <taxon>Arthropoda</taxon>
        <taxon>Hexapoda</taxon>
        <taxon>Insecta</taxon>
        <taxon>Pterygota</taxon>
        <taxon>Neoptera</taxon>
        <taxon>Endopterygota</taxon>
        <taxon>Lepidoptera</taxon>
        <taxon>Glossata</taxon>
        <taxon>Ditrysia</taxon>
        <taxon>Yponomeutoidea</taxon>
        <taxon>Plutellidae</taxon>
        <taxon>Plutella</taxon>
    </lineage>
</organism>
<reference evidence="2 3" key="1">
    <citation type="submission" date="2021-06" db="EMBL/GenBank/DDBJ databases">
        <title>A haploid diamondback moth (Plutella xylostella L.) genome assembly resolves 31 chromosomes and identifies a diamide resistance mutation.</title>
        <authorList>
            <person name="Ward C.M."/>
            <person name="Perry K.D."/>
            <person name="Baker G."/>
            <person name="Powis K."/>
            <person name="Heckel D.G."/>
            <person name="Baxter S.W."/>
        </authorList>
    </citation>
    <scope>NUCLEOTIDE SEQUENCE [LARGE SCALE GENOMIC DNA]</scope>
    <source>
        <strain evidence="2 3">LV</strain>
        <tissue evidence="2">Single pupa</tissue>
    </source>
</reference>
<name>A0ABQ7QYC2_PLUXY</name>